<gene>
    <name evidence="2" type="ORF">OS493_028833</name>
</gene>
<organism evidence="2 3">
    <name type="scientific">Desmophyllum pertusum</name>
    <dbReference type="NCBI Taxonomy" id="174260"/>
    <lineage>
        <taxon>Eukaryota</taxon>
        <taxon>Metazoa</taxon>
        <taxon>Cnidaria</taxon>
        <taxon>Anthozoa</taxon>
        <taxon>Hexacorallia</taxon>
        <taxon>Scleractinia</taxon>
        <taxon>Caryophylliina</taxon>
        <taxon>Caryophylliidae</taxon>
        <taxon>Desmophyllum</taxon>
    </lineage>
</organism>
<sequence length="172" mass="19274">MDSMLEGVYSSCSFWNIPADFSILLVVAGFTMNRPNGLKGQHKERGVNFDEAMEQAFGEIFENLKAIEADTKKQRDKLDLERRRESAPAAMLRETTAAFKHPKKILKETLSTPRASSSMSAIHQPVNRLPNAEKRAKRKSTREANRGGTGTEKVSLVSVPQTARSVRRAWLN</sequence>
<dbReference type="OrthoDB" id="5993914at2759"/>
<feature type="compositionally biased region" description="Polar residues" evidence="1">
    <location>
        <begin position="110"/>
        <end position="121"/>
    </location>
</feature>
<accession>A0A9X0D9H7</accession>
<keyword evidence="3" id="KW-1185">Reference proteome</keyword>
<dbReference type="Proteomes" id="UP001163046">
    <property type="component" value="Unassembled WGS sequence"/>
</dbReference>
<dbReference type="AlphaFoldDB" id="A0A9X0D9H7"/>
<dbReference type="EMBL" id="MU825424">
    <property type="protein sequence ID" value="KAJ7389864.1"/>
    <property type="molecule type" value="Genomic_DNA"/>
</dbReference>
<comment type="caution">
    <text evidence="2">The sequence shown here is derived from an EMBL/GenBank/DDBJ whole genome shotgun (WGS) entry which is preliminary data.</text>
</comment>
<evidence type="ECO:0000256" key="1">
    <source>
        <dbReference type="SAM" id="MobiDB-lite"/>
    </source>
</evidence>
<evidence type="ECO:0000313" key="2">
    <source>
        <dbReference type="EMBL" id="KAJ7389864.1"/>
    </source>
</evidence>
<evidence type="ECO:0000313" key="3">
    <source>
        <dbReference type="Proteomes" id="UP001163046"/>
    </source>
</evidence>
<proteinExistence type="predicted"/>
<protein>
    <submittedName>
        <fullName evidence="2">Uncharacterized protein</fullName>
    </submittedName>
</protein>
<feature type="region of interest" description="Disordered" evidence="1">
    <location>
        <begin position="110"/>
        <end position="157"/>
    </location>
</feature>
<reference evidence="2" key="1">
    <citation type="submission" date="2023-01" db="EMBL/GenBank/DDBJ databases">
        <title>Genome assembly of the deep-sea coral Lophelia pertusa.</title>
        <authorList>
            <person name="Herrera S."/>
            <person name="Cordes E."/>
        </authorList>
    </citation>
    <scope>NUCLEOTIDE SEQUENCE</scope>
    <source>
        <strain evidence="2">USNM1676648</strain>
        <tissue evidence="2">Polyp</tissue>
    </source>
</reference>
<name>A0A9X0D9H7_9CNID</name>